<protein>
    <submittedName>
        <fullName evidence="2">Uncharacterized protein</fullName>
    </submittedName>
</protein>
<dbReference type="AlphaFoldDB" id="A0A0L6U686"/>
<dbReference type="VEuPathDB" id="FungiDB:VP01_9579g1"/>
<keyword evidence="3" id="KW-1185">Reference proteome</keyword>
<reference evidence="2 3" key="1">
    <citation type="submission" date="2015-08" db="EMBL/GenBank/DDBJ databases">
        <title>Next Generation Sequencing and Analysis of the Genome of Puccinia sorghi L Schw, the Causal Agent of Maize Common Rust.</title>
        <authorList>
            <person name="Rochi L."/>
            <person name="Burguener G."/>
            <person name="Darino M."/>
            <person name="Turjanski A."/>
            <person name="Kreff E."/>
            <person name="Dieguez M.J."/>
            <person name="Sacco F."/>
        </authorList>
    </citation>
    <scope>NUCLEOTIDE SEQUENCE [LARGE SCALE GENOMIC DNA]</scope>
    <source>
        <strain evidence="2 3">RO10H11247</strain>
    </source>
</reference>
<name>A0A0L6U686_9BASI</name>
<feature type="non-terminal residue" evidence="2">
    <location>
        <position position="1"/>
    </location>
</feature>
<feature type="compositionally biased region" description="Low complexity" evidence="1">
    <location>
        <begin position="68"/>
        <end position="81"/>
    </location>
</feature>
<organism evidence="2 3">
    <name type="scientific">Puccinia sorghi</name>
    <dbReference type="NCBI Taxonomy" id="27349"/>
    <lineage>
        <taxon>Eukaryota</taxon>
        <taxon>Fungi</taxon>
        <taxon>Dikarya</taxon>
        <taxon>Basidiomycota</taxon>
        <taxon>Pucciniomycotina</taxon>
        <taxon>Pucciniomycetes</taxon>
        <taxon>Pucciniales</taxon>
        <taxon>Pucciniaceae</taxon>
        <taxon>Puccinia</taxon>
    </lineage>
</organism>
<feature type="non-terminal residue" evidence="2">
    <location>
        <position position="195"/>
    </location>
</feature>
<evidence type="ECO:0000313" key="3">
    <source>
        <dbReference type="Proteomes" id="UP000037035"/>
    </source>
</evidence>
<dbReference type="OrthoDB" id="2507498at2759"/>
<dbReference type="EMBL" id="LAVV01015246">
    <property type="protein sequence ID" value="KNZ44028.1"/>
    <property type="molecule type" value="Genomic_DNA"/>
</dbReference>
<dbReference type="Proteomes" id="UP000037035">
    <property type="component" value="Unassembled WGS sequence"/>
</dbReference>
<feature type="compositionally biased region" description="Polar residues" evidence="1">
    <location>
        <begin position="109"/>
        <end position="122"/>
    </location>
</feature>
<gene>
    <name evidence="2" type="ORF">VP01_9579g1</name>
</gene>
<comment type="caution">
    <text evidence="2">The sequence shown here is derived from an EMBL/GenBank/DDBJ whole genome shotgun (WGS) entry which is preliminary data.</text>
</comment>
<accession>A0A0L6U686</accession>
<proteinExistence type="predicted"/>
<feature type="region of interest" description="Disordered" evidence="1">
    <location>
        <begin position="26"/>
        <end position="128"/>
    </location>
</feature>
<evidence type="ECO:0000256" key="1">
    <source>
        <dbReference type="SAM" id="MobiDB-lite"/>
    </source>
</evidence>
<evidence type="ECO:0000313" key="2">
    <source>
        <dbReference type="EMBL" id="KNZ44028.1"/>
    </source>
</evidence>
<sequence length="195" mass="20641">IPVKGIAASVEWRSRSSVNRLELASAVRDSSAAPAGPDSCTAPAGSDSSTAPADVALRPFVHNPNPNPNADSSGDSDANSSFGDRELDADFSGASDDIDSGSNADAIDSGSNADAIDSQSSDCGRPGCHWASQEQLKIIRNMMKARNMKRFHMDFNLPLLGPENTFCLELARDTFVALLECGEYDGLQPHESKPE</sequence>